<dbReference type="InterPro" id="IPR021936">
    <property type="entry name" value="DUF3549"/>
</dbReference>
<dbReference type="RefSeq" id="WP_075369648.1">
    <property type="nucleotide sequence ID" value="NZ_MSDQ01000029.1"/>
</dbReference>
<comment type="caution">
    <text evidence="1">The sequence shown here is derived from an EMBL/GenBank/DDBJ whole genome shotgun (WGS) entry which is preliminary data.</text>
</comment>
<dbReference type="EMBL" id="MSDQ01000029">
    <property type="protein sequence ID" value="OLO10991.1"/>
    <property type="molecule type" value="Genomic_DNA"/>
</dbReference>
<evidence type="ECO:0000313" key="1">
    <source>
        <dbReference type="EMBL" id="OLO10991.1"/>
    </source>
</evidence>
<dbReference type="Pfam" id="PF12069">
    <property type="entry name" value="DUF3549"/>
    <property type="match status" value="1"/>
</dbReference>
<protein>
    <recommendedName>
        <fullName evidence="3">DUF3549 domain-containing protein</fullName>
    </recommendedName>
</protein>
<accession>A0A1Q8TBD3</accession>
<dbReference type="AlphaFoldDB" id="A0A1Q8TBD3"/>
<name>A0A1Q8TBD3_9GAMM</name>
<organism evidence="1 2">
    <name type="scientific">Chromohalobacter japonicus</name>
    <dbReference type="NCBI Taxonomy" id="223900"/>
    <lineage>
        <taxon>Bacteria</taxon>
        <taxon>Pseudomonadati</taxon>
        <taxon>Pseudomonadota</taxon>
        <taxon>Gammaproteobacteria</taxon>
        <taxon>Oceanospirillales</taxon>
        <taxon>Halomonadaceae</taxon>
        <taxon>Chromohalobacter</taxon>
    </lineage>
</organism>
<reference evidence="1 2" key="1">
    <citation type="submission" date="2016-12" db="EMBL/GenBank/DDBJ databases">
        <title>Draft genome sequences of strains Salinicola socius SMB35, Salinicola sp. MH3R3-1 and Chromohalobacter sp. SMB17 from the Verkhnekamsk potash mining region of Russia.</title>
        <authorList>
            <person name="Mavrodi D.V."/>
            <person name="Olsson B.E."/>
            <person name="Korsakova E.S."/>
            <person name="Pyankova A."/>
            <person name="Mavrodi O.V."/>
            <person name="Plotnikova E.G."/>
        </authorList>
    </citation>
    <scope>NUCLEOTIDE SEQUENCE [LARGE SCALE GENOMIC DNA]</scope>
    <source>
        <strain evidence="1 2">SMB17</strain>
    </source>
</reference>
<evidence type="ECO:0008006" key="3">
    <source>
        <dbReference type="Google" id="ProtNLM"/>
    </source>
</evidence>
<gene>
    <name evidence="1" type="ORF">BTW10_12245</name>
</gene>
<keyword evidence="2" id="KW-1185">Reference proteome</keyword>
<evidence type="ECO:0000313" key="2">
    <source>
        <dbReference type="Proteomes" id="UP000186806"/>
    </source>
</evidence>
<dbReference type="STRING" id="223900.GCA_000821045_02678"/>
<dbReference type="Proteomes" id="UP000186806">
    <property type="component" value="Unassembled WGS sequence"/>
</dbReference>
<sequence length="344" mass="38093">MQSITTLSEFFQRTGAEVRLFDMGRRIAPFEFSRLTEFEAGATPWPLPWNGQARLACAFRLGNDTASEPLIWFLALPLDEQGMLVPGPRDAFLERLVETLGRTVESVGRDDAPHIDNLMRDNPLVFNPELTQQAVLHAQAARDFAQPASKHHALVYAYLIDADTSVNWQMLGLQGIADLVARLESGEEARLAERIPALPVEVLQPLCYCMEHQDLASACVEPLRERAEQAARSGDLETVCAVIRALGGSRDSRVGAWYDTLLDDPAACGPDVLAAIAARGWVHLEDEQRLPRFLTRLAETPQANFTALVRDLALVPRLRLPVLMTLRQASADSPIGLRLAELDR</sequence>
<proteinExistence type="predicted"/>